<dbReference type="NCBIfam" id="TIGR04183">
    <property type="entry name" value="Por_Secre_tail"/>
    <property type="match status" value="1"/>
</dbReference>
<feature type="domain" description="FlgD/Vpr Ig-like" evidence="1">
    <location>
        <begin position="168"/>
        <end position="224"/>
    </location>
</feature>
<evidence type="ECO:0000313" key="2">
    <source>
        <dbReference type="EMBL" id="MCA9730262.1"/>
    </source>
</evidence>
<organism evidence="2 3">
    <name type="scientific">Eiseniibacteriota bacterium</name>
    <dbReference type="NCBI Taxonomy" id="2212470"/>
    <lineage>
        <taxon>Bacteria</taxon>
        <taxon>Candidatus Eiseniibacteriota</taxon>
    </lineage>
</organism>
<dbReference type="Gene3D" id="2.60.40.4070">
    <property type="match status" value="1"/>
</dbReference>
<evidence type="ECO:0000313" key="3">
    <source>
        <dbReference type="Proteomes" id="UP000697710"/>
    </source>
</evidence>
<reference evidence="2" key="1">
    <citation type="submission" date="2020-04" db="EMBL/GenBank/DDBJ databases">
        <authorList>
            <person name="Zhang T."/>
        </authorList>
    </citation>
    <scope>NUCLEOTIDE SEQUENCE</scope>
    <source>
        <strain evidence="2">HKST-UBA01</strain>
    </source>
</reference>
<sequence length="237" mass="26008">PDSTANGAVAGTCSSGSPVAVELGAPEWAVQPSEFQYNMGLVAVFEDHGTEWDAHDVIAAFVGDDCRGVARPAYVRGLDRNLAFLTVYSNAVGDETVAFKVFSVDKQLAFDVSTKIPFFPDGVRGTLRDPMVFNGVPAAGEFGIPVRFALRQNNPNPFATSTRIRFDLPFATDVDIRIFDVAGRLVRTVVDGRMEAGRHHFVWDLENDAGRRVDSGIYFTRMRADSFNGLRKMVVIR</sequence>
<reference evidence="2" key="2">
    <citation type="journal article" date="2021" name="Microbiome">
        <title>Successional dynamics and alternative stable states in a saline activated sludge microbial community over 9 years.</title>
        <authorList>
            <person name="Wang Y."/>
            <person name="Ye J."/>
            <person name="Ju F."/>
            <person name="Liu L."/>
            <person name="Boyd J.A."/>
            <person name="Deng Y."/>
            <person name="Parks D.H."/>
            <person name="Jiang X."/>
            <person name="Yin X."/>
            <person name="Woodcroft B.J."/>
            <person name="Tyson G.W."/>
            <person name="Hugenholtz P."/>
            <person name="Polz M.F."/>
            <person name="Zhang T."/>
        </authorList>
    </citation>
    <scope>NUCLEOTIDE SEQUENCE</scope>
    <source>
        <strain evidence="2">HKST-UBA01</strain>
    </source>
</reference>
<comment type="caution">
    <text evidence="2">The sequence shown here is derived from an EMBL/GenBank/DDBJ whole genome shotgun (WGS) entry which is preliminary data.</text>
</comment>
<name>A0A956M3W6_UNCEI</name>
<accession>A0A956M3W6</accession>
<gene>
    <name evidence="2" type="ORF">KC729_21455</name>
</gene>
<evidence type="ECO:0000259" key="1">
    <source>
        <dbReference type="Pfam" id="PF13860"/>
    </source>
</evidence>
<dbReference type="InterPro" id="IPR026444">
    <property type="entry name" value="Secre_tail"/>
</dbReference>
<dbReference type="Pfam" id="PF13860">
    <property type="entry name" value="FlgD_ig"/>
    <property type="match status" value="1"/>
</dbReference>
<feature type="non-terminal residue" evidence="2">
    <location>
        <position position="1"/>
    </location>
</feature>
<dbReference type="InterPro" id="IPR025965">
    <property type="entry name" value="FlgD/Vpr_Ig-like"/>
</dbReference>
<proteinExistence type="predicted"/>
<protein>
    <submittedName>
        <fullName evidence="2">T9SS type A sorting domain-containing protein</fullName>
    </submittedName>
</protein>
<dbReference type="Proteomes" id="UP000697710">
    <property type="component" value="Unassembled WGS sequence"/>
</dbReference>
<dbReference type="EMBL" id="JAGQHR010001074">
    <property type="protein sequence ID" value="MCA9730262.1"/>
    <property type="molecule type" value="Genomic_DNA"/>
</dbReference>
<dbReference type="AlphaFoldDB" id="A0A956M3W6"/>